<evidence type="ECO:0000256" key="1">
    <source>
        <dbReference type="SAM" id="MobiDB-lite"/>
    </source>
</evidence>
<dbReference type="AlphaFoldDB" id="A0A177DZH5"/>
<protein>
    <submittedName>
        <fullName evidence="2">Uncharacterized protein</fullName>
    </submittedName>
</protein>
<accession>A0A177DZH5</accession>
<sequence>MASIVRNKSATCFGHSRATSHSTARTQLRLKEISATTTTSALPMSKLMFQDVMAKPYEHWGDHSSSSLGTHQPMEEVSNEPSYSEVESSGTEQSFCTAYATIPPTAKKVPRRVSRKSRFIEQFGSLKLTKANLHALEASHNRITPKPATPVEREIRFESSPRGKTFFIPRKPLPESAREVLQKIRAETITQHDEPPISESDSSPRPPRSNATFEDFLPYHQLRTWQQDDNEEWQRRRARSLSAVAFESMKKLNSSCDSLSIQGKKTANQVKEVIKRRMLDHDK</sequence>
<dbReference type="EMBL" id="KV441470">
    <property type="protein sequence ID" value="OAG25113.1"/>
    <property type="molecule type" value="Genomic_DNA"/>
</dbReference>
<proteinExistence type="predicted"/>
<feature type="region of interest" description="Disordered" evidence="1">
    <location>
        <begin position="61"/>
        <end position="88"/>
    </location>
</feature>
<dbReference type="RefSeq" id="XP_018390534.1">
    <property type="nucleotide sequence ID" value="XM_018523299.1"/>
</dbReference>
<reference evidence="2 3" key="1">
    <citation type="submission" date="2016-05" db="EMBL/GenBank/DDBJ databases">
        <title>Comparative analysis of secretome profiles of manganese(II)-oxidizing ascomycete fungi.</title>
        <authorList>
            <consortium name="DOE Joint Genome Institute"/>
            <person name="Zeiner C.A."/>
            <person name="Purvine S.O."/>
            <person name="Zink E.M."/>
            <person name="Wu S."/>
            <person name="Pasa-Tolic L."/>
            <person name="Chaput D.L."/>
            <person name="Haridas S."/>
            <person name="Grigoriev I.V."/>
            <person name="Santelli C.M."/>
            <person name="Hansel C.M."/>
        </authorList>
    </citation>
    <scope>NUCLEOTIDE SEQUENCE [LARGE SCALE GENOMIC DNA]</scope>
    <source>
        <strain evidence="2 3">SRC1lrK2f</strain>
    </source>
</reference>
<keyword evidence="3" id="KW-1185">Reference proteome</keyword>
<dbReference type="VEuPathDB" id="FungiDB:CC77DRAFT_1004774"/>
<feature type="compositionally biased region" description="Polar residues" evidence="1">
    <location>
        <begin position="79"/>
        <end position="88"/>
    </location>
</feature>
<name>A0A177DZH5_ALTAL</name>
<gene>
    <name evidence="2" type="ORF">CC77DRAFT_1004774</name>
</gene>
<feature type="region of interest" description="Disordered" evidence="1">
    <location>
        <begin position="187"/>
        <end position="213"/>
    </location>
</feature>
<dbReference type="KEGG" id="aalt:CC77DRAFT_1004774"/>
<evidence type="ECO:0000313" key="3">
    <source>
        <dbReference type="Proteomes" id="UP000077248"/>
    </source>
</evidence>
<evidence type="ECO:0000313" key="2">
    <source>
        <dbReference type="EMBL" id="OAG25113.1"/>
    </source>
</evidence>
<dbReference type="Proteomes" id="UP000077248">
    <property type="component" value="Unassembled WGS sequence"/>
</dbReference>
<dbReference type="GeneID" id="29108893"/>
<organism evidence="2 3">
    <name type="scientific">Alternaria alternata</name>
    <name type="common">Alternaria rot fungus</name>
    <name type="synonym">Torula alternata</name>
    <dbReference type="NCBI Taxonomy" id="5599"/>
    <lineage>
        <taxon>Eukaryota</taxon>
        <taxon>Fungi</taxon>
        <taxon>Dikarya</taxon>
        <taxon>Ascomycota</taxon>
        <taxon>Pezizomycotina</taxon>
        <taxon>Dothideomycetes</taxon>
        <taxon>Pleosporomycetidae</taxon>
        <taxon>Pleosporales</taxon>
        <taxon>Pleosporineae</taxon>
        <taxon>Pleosporaceae</taxon>
        <taxon>Alternaria</taxon>
        <taxon>Alternaria sect. Alternaria</taxon>
        <taxon>Alternaria alternata complex</taxon>
    </lineage>
</organism>